<organism evidence="5 6">
    <name type="scientific">Populus alba x Populus x berolinensis</name>
    <dbReference type="NCBI Taxonomy" id="444605"/>
    <lineage>
        <taxon>Eukaryota</taxon>
        <taxon>Viridiplantae</taxon>
        <taxon>Streptophyta</taxon>
        <taxon>Embryophyta</taxon>
        <taxon>Tracheophyta</taxon>
        <taxon>Spermatophyta</taxon>
        <taxon>Magnoliopsida</taxon>
        <taxon>eudicotyledons</taxon>
        <taxon>Gunneridae</taxon>
        <taxon>Pentapetalae</taxon>
        <taxon>rosids</taxon>
        <taxon>fabids</taxon>
        <taxon>Malpighiales</taxon>
        <taxon>Salicaceae</taxon>
        <taxon>Saliceae</taxon>
        <taxon>Populus</taxon>
    </lineage>
</organism>
<accession>A0AAD6LRH7</accession>
<feature type="compositionally biased region" description="Polar residues" evidence="2">
    <location>
        <begin position="239"/>
        <end position="262"/>
    </location>
</feature>
<evidence type="ECO:0000256" key="2">
    <source>
        <dbReference type="SAM" id="MobiDB-lite"/>
    </source>
</evidence>
<feature type="coiled-coil region" evidence="1">
    <location>
        <begin position="100"/>
        <end position="173"/>
    </location>
</feature>
<dbReference type="PANTHER" id="PTHR46248">
    <property type="entry name" value="EXPRESSED PROTEIN"/>
    <property type="match status" value="1"/>
</dbReference>
<feature type="domain" description="DUF547" evidence="3">
    <location>
        <begin position="416"/>
        <end position="459"/>
    </location>
</feature>
<dbReference type="EMBL" id="JAQIZT010000014">
    <property type="protein sequence ID" value="KAJ6971776.1"/>
    <property type="molecule type" value="Genomic_DNA"/>
</dbReference>
<name>A0AAD6LRH7_9ROSI</name>
<protein>
    <submittedName>
        <fullName evidence="5">Uncharacterized protein</fullName>
    </submittedName>
</protein>
<dbReference type="InterPro" id="IPR025757">
    <property type="entry name" value="MIP1_Leuzipper"/>
</dbReference>
<comment type="caution">
    <text evidence="5">The sequence shown here is derived from an EMBL/GenBank/DDBJ whole genome shotgun (WGS) entry which is preliminary data.</text>
</comment>
<evidence type="ECO:0000313" key="5">
    <source>
        <dbReference type="EMBL" id="KAJ6971776.1"/>
    </source>
</evidence>
<evidence type="ECO:0000259" key="3">
    <source>
        <dbReference type="Pfam" id="PF04784"/>
    </source>
</evidence>
<evidence type="ECO:0000259" key="4">
    <source>
        <dbReference type="Pfam" id="PF14389"/>
    </source>
</evidence>
<feature type="compositionally biased region" description="Basic and acidic residues" evidence="2">
    <location>
        <begin position="266"/>
        <end position="299"/>
    </location>
</feature>
<feature type="domain" description="DUF547" evidence="3">
    <location>
        <begin position="463"/>
        <end position="518"/>
    </location>
</feature>
<dbReference type="AlphaFoldDB" id="A0AAD6LRH7"/>
<reference evidence="5" key="1">
    <citation type="journal article" date="2023" name="Mol. Ecol. Resour.">
        <title>Chromosome-level genome assembly of a triploid poplar Populus alba 'Berolinensis'.</title>
        <authorList>
            <person name="Chen S."/>
            <person name="Yu Y."/>
            <person name="Wang X."/>
            <person name="Wang S."/>
            <person name="Zhang T."/>
            <person name="Zhou Y."/>
            <person name="He R."/>
            <person name="Meng N."/>
            <person name="Wang Y."/>
            <person name="Liu W."/>
            <person name="Liu Z."/>
            <person name="Liu J."/>
            <person name="Guo Q."/>
            <person name="Huang H."/>
            <person name="Sederoff R.R."/>
            <person name="Wang G."/>
            <person name="Qu G."/>
            <person name="Chen S."/>
        </authorList>
    </citation>
    <scope>NUCLEOTIDE SEQUENCE</scope>
    <source>
        <strain evidence="5">SC-2020</strain>
    </source>
</reference>
<dbReference type="PANTHER" id="PTHR46248:SF9">
    <property type="entry name" value="EXPRESSED PROTEIN"/>
    <property type="match status" value="1"/>
</dbReference>
<evidence type="ECO:0000256" key="1">
    <source>
        <dbReference type="SAM" id="Coils"/>
    </source>
</evidence>
<gene>
    <name evidence="5" type="ORF">NC653_032344</name>
</gene>
<keyword evidence="1" id="KW-0175">Coiled coil</keyword>
<dbReference type="Pfam" id="PF14389">
    <property type="entry name" value="Lzipper-MIP1"/>
    <property type="match status" value="1"/>
</dbReference>
<proteinExistence type="predicted"/>
<dbReference type="InterPro" id="IPR006869">
    <property type="entry name" value="DUF547"/>
</dbReference>
<evidence type="ECO:0000313" key="6">
    <source>
        <dbReference type="Proteomes" id="UP001164929"/>
    </source>
</evidence>
<sequence length="620" mass="70225">MNTRVRTRLHSMKAPMKHEKLLPENMAAVSLGRIQKLKASGNTYEVRIFNENLKRIFSQIYPRDTALLNLFREKVGMQGSKPNVAKKAANKRQASSRERKITLQEDVDKLKKQLRHQENIHRALERAFSRPLGALPRLPPYLPRTTLELLAEVAVLEEEVVRLEEQVVHFRQDLYQEAVYMSSSKRNVESVSDLYHLYPNKNPKPDQSKSLARNVDESATSTTRHLPSLSADGTGKENAFSTANSRKNSKGSSIHKAQTSRNMVKRSSEDNRPAEKKLDSHKSQLECRVPDQENAEARSHVTASEGVSGDDSPNKLSEDILKCLSSIFLRMSSMKNRRTADNLSFLSTLVSQENEEEAECQDPYGICSEFGKRDIGPYKRLFSIESGTINPNRTSNSLFLLHRLELLFGKLASVNLQNLTHQKKLAFWINIYNSCMMNAFLEHGIPESPETVVELMRKTISKGAKNDEMSARNKFGLELSEPLVSFALCCGSWSSPAVRVYTAAQVENELEEAKKDYLQAAIGITTSKFAIPKLLDWYLLDFAKDLESLLDWICLQLPSELGKEAINCLEKGKNEPHSHFVQVMPYEFSFSFQDQLADQSMARATVEVLDHHELADDFLS</sequence>
<keyword evidence="6" id="KW-1185">Reference proteome</keyword>
<dbReference type="Proteomes" id="UP001164929">
    <property type="component" value="Chromosome 14"/>
</dbReference>
<feature type="domain" description="Ternary complex factor MIP1 leucine-zipper" evidence="4">
    <location>
        <begin position="96"/>
        <end position="177"/>
    </location>
</feature>
<feature type="region of interest" description="Disordered" evidence="2">
    <location>
        <begin position="196"/>
        <end position="313"/>
    </location>
</feature>
<dbReference type="Pfam" id="PF04784">
    <property type="entry name" value="DUF547"/>
    <property type="match status" value="2"/>
</dbReference>